<dbReference type="RefSeq" id="WP_171833718.1">
    <property type="nucleotide sequence ID" value="NZ_CP053708.1"/>
</dbReference>
<name>A0A6M8HUV8_9PROT</name>
<dbReference type="InterPro" id="IPR001296">
    <property type="entry name" value="Glyco_trans_1"/>
</dbReference>
<keyword evidence="2" id="KW-0808">Transferase</keyword>
<dbReference type="Pfam" id="PF00534">
    <property type="entry name" value="Glycos_transf_1"/>
    <property type="match status" value="1"/>
</dbReference>
<protein>
    <submittedName>
        <fullName evidence="2">Glycosyltransferase family 4 protein</fullName>
    </submittedName>
</protein>
<gene>
    <name evidence="2" type="ORF">HN018_20145</name>
</gene>
<evidence type="ECO:0000313" key="2">
    <source>
        <dbReference type="EMBL" id="QKE92036.1"/>
    </source>
</evidence>
<dbReference type="Proteomes" id="UP000500767">
    <property type="component" value="Chromosome"/>
</dbReference>
<dbReference type="Gene3D" id="3.40.50.2000">
    <property type="entry name" value="Glycogen Phosphorylase B"/>
    <property type="match status" value="1"/>
</dbReference>
<sequence length="347" mass="38815">MRVGILSVQVPFVRGGAEEHARSLCEAIRASGAEAEIITIPFKWYPPAVFADQILASQLIDVEESCGKRIDRVIGLKFPAYLIPHPNKVLWILHQHRSAYDLWEKPYGDLHHYADGHHAARLIMDADRTLIPKARRIYANSRNVADRLRRYCDIESKALYHPPPYADRYDCNEVEDFFLVPGRINSLKRQDLVLQALKLTRSPIRVVFIGSADEACYADTVRRTIGRLAPGRADWLGEVSLADKLRLFGSCLGIIVPTLDEDYGYVTLEAMLSSKPVITCSDSGGPLEFVVNGETGTICEPDAASLARAMDELWADRNHARQLGRAGRAGYEKMNLSWAQVVDTLLS</sequence>
<dbReference type="EMBL" id="CP053708">
    <property type="protein sequence ID" value="QKE92036.1"/>
    <property type="molecule type" value="Genomic_DNA"/>
</dbReference>
<reference evidence="2 3" key="1">
    <citation type="journal article" date="2014" name="World J. Microbiol. Biotechnol.">
        <title>Biodiversity and physiological characteristics of Antarctic and Arctic lichens-associated bacteria.</title>
        <authorList>
            <person name="Lee Y.M."/>
            <person name="Kim E.H."/>
            <person name="Lee H.K."/>
            <person name="Hong S.G."/>
        </authorList>
    </citation>
    <scope>NUCLEOTIDE SEQUENCE [LARGE SCALE GENOMIC DNA]</scope>
    <source>
        <strain evidence="2 3">PAMC 26569</strain>
    </source>
</reference>
<keyword evidence="3" id="KW-1185">Reference proteome</keyword>
<dbReference type="PANTHER" id="PTHR12526:SF635">
    <property type="entry name" value="GLYCOSYL TRANSFERASE GROUP 1"/>
    <property type="match status" value="1"/>
</dbReference>
<dbReference type="KEGG" id="lck:HN018_20145"/>
<evidence type="ECO:0000313" key="3">
    <source>
        <dbReference type="Proteomes" id="UP000500767"/>
    </source>
</evidence>
<organism evidence="2 3">
    <name type="scientific">Lichenicola cladoniae</name>
    <dbReference type="NCBI Taxonomy" id="1484109"/>
    <lineage>
        <taxon>Bacteria</taxon>
        <taxon>Pseudomonadati</taxon>
        <taxon>Pseudomonadota</taxon>
        <taxon>Alphaproteobacteria</taxon>
        <taxon>Acetobacterales</taxon>
        <taxon>Acetobacteraceae</taxon>
        <taxon>Lichenicola</taxon>
    </lineage>
</organism>
<accession>A0A6M8HUV8</accession>
<dbReference type="PANTHER" id="PTHR12526">
    <property type="entry name" value="GLYCOSYLTRANSFERASE"/>
    <property type="match status" value="1"/>
</dbReference>
<dbReference type="CDD" id="cd03801">
    <property type="entry name" value="GT4_PimA-like"/>
    <property type="match status" value="1"/>
</dbReference>
<evidence type="ECO:0000259" key="1">
    <source>
        <dbReference type="Pfam" id="PF00534"/>
    </source>
</evidence>
<dbReference type="SUPFAM" id="SSF53756">
    <property type="entry name" value="UDP-Glycosyltransferase/glycogen phosphorylase"/>
    <property type="match status" value="1"/>
</dbReference>
<dbReference type="AlphaFoldDB" id="A0A6M8HUV8"/>
<proteinExistence type="predicted"/>
<dbReference type="GO" id="GO:0016757">
    <property type="term" value="F:glycosyltransferase activity"/>
    <property type="evidence" value="ECO:0007669"/>
    <property type="project" value="InterPro"/>
</dbReference>
<feature type="domain" description="Glycosyl transferase family 1" evidence="1">
    <location>
        <begin position="172"/>
        <end position="328"/>
    </location>
</feature>